<keyword evidence="3" id="KW-0812">Transmembrane</keyword>
<name>A0A195CB78_9HYME</name>
<keyword evidence="5" id="KW-1185">Reference proteome</keyword>
<keyword evidence="3" id="KW-0472">Membrane</keyword>
<protein>
    <submittedName>
        <fullName evidence="4">Neural proliferation differentiation and control protein 1</fullName>
    </submittedName>
</protein>
<feature type="coiled-coil region" evidence="1">
    <location>
        <begin position="283"/>
        <end position="310"/>
    </location>
</feature>
<dbReference type="EMBL" id="KQ978023">
    <property type="protein sequence ID" value="KYM98057.1"/>
    <property type="molecule type" value="Genomic_DNA"/>
</dbReference>
<feature type="compositionally biased region" description="Basic residues" evidence="2">
    <location>
        <begin position="30"/>
        <end position="43"/>
    </location>
</feature>
<feature type="region of interest" description="Disordered" evidence="2">
    <location>
        <begin position="423"/>
        <end position="489"/>
    </location>
</feature>
<reference evidence="4 5" key="1">
    <citation type="submission" date="2016-03" db="EMBL/GenBank/DDBJ databases">
        <title>Cyphomyrmex costatus WGS genome.</title>
        <authorList>
            <person name="Nygaard S."/>
            <person name="Hu H."/>
            <person name="Boomsma J."/>
            <person name="Zhang G."/>
        </authorList>
    </citation>
    <scope>NUCLEOTIDE SEQUENCE [LARGE SCALE GENOMIC DNA]</scope>
    <source>
        <strain evidence="4">MS0001</strain>
        <tissue evidence="4">Whole body</tissue>
    </source>
</reference>
<organism evidence="4 5">
    <name type="scientific">Cyphomyrmex costatus</name>
    <dbReference type="NCBI Taxonomy" id="456900"/>
    <lineage>
        <taxon>Eukaryota</taxon>
        <taxon>Metazoa</taxon>
        <taxon>Ecdysozoa</taxon>
        <taxon>Arthropoda</taxon>
        <taxon>Hexapoda</taxon>
        <taxon>Insecta</taxon>
        <taxon>Pterygota</taxon>
        <taxon>Neoptera</taxon>
        <taxon>Endopterygota</taxon>
        <taxon>Hymenoptera</taxon>
        <taxon>Apocrita</taxon>
        <taxon>Aculeata</taxon>
        <taxon>Formicoidea</taxon>
        <taxon>Formicidae</taxon>
        <taxon>Myrmicinae</taxon>
        <taxon>Cyphomyrmex</taxon>
    </lineage>
</organism>
<dbReference type="InterPro" id="IPR009635">
    <property type="entry name" value="NPDC1"/>
</dbReference>
<dbReference type="Pfam" id="PF06809">
    <property type="entry name" value="NPDC1"/>
    <property type="match status" value="1"/>
</dbReference>
<sequence length="489" mass="55776">MRVCRVVGVHGSCLMTPNAPMLIAGAVHDNRRRRRRRKRRKNAFSRNAVRSTRATSEQDVADVGGFYRDALPETSEDVALKLARYLEAHRLQQRLHRPTYLSSMHKKHNNLLDHQEERDVLLKLLSDRKEQNFLTWLSRLYRQNHITEPEYLLSYYNLDLKRPPYTEEKQSSENDGRFSKDLRYGKIFDANRDAIESTLDSFREKYVDFNHGTLHYEGGMETARIRPATAAASEATEPEFTYKFDDSNRKEEHPFAVKPNDPRYYGEEPFSSDDLDWQDTSRINSKEEKIANKERTLAKHEDNMQNVEQKTDVTAGLDVSEPDGLAGPHPVIVPINQDFNNDIYFIAIVAGCSAAAMFALVLISLTWCRLQRGAKAAADIEYPAYGVTGPNKDVSPSGDQRLAQSAQMYHFQHQKQQIIAMENRTSATRDPGSLSEAESDEENEEGDYTVYECPGLAPTGEMEVKNPMFHDDPTPATPATQSNKEEDHI</sequence>
<evidence type="ECO:0000256" key="2">
    <source>
        <dbReference type="SAM" id="MobiDB-lite"/>
    </source>
</evidence>
<evidence type="ECO:0000256" key="3">
    <source>
        <dbReference type="SAM" id="Phobius"/>
    </source>
</evidence>
<feature type="compositionally biased region" description="Acidic residues" evidence="2">
    <location>
        <begin position="437"/>
        <end position="447"/>
    </location>
</feature>
<gene>
    <name evidence="4" type="ORF">ALC62_11403</name>
</gene>
<dbReference type="GO" id="GO:0016020">
    <property type="term" value="C:membrane"/>
    <property type="evidence" value="ECO:0007669"/>
    <property type="project" value="InterPro"/>
</dbReference>
<evidence type="ECO:0000313" key="4">
    <source>
        <dbReference type="EMBL" id="KYM98057.1"/>
    </source>
</evidence>
<proteinExistence type="predicted"/>
<feature type="transmembrane region" description="Helical" evidence="3">
    <location>
        <begin position="343"/>
        <end position="365"/>
    </location>
</feature>
<dbReference type="PANTHER" id="PTHR23352">
    <property type="entry name" value="NEURAL PROLIFERATION DIFFERENTIATION AND CONTROL PROTEIN-1 NPDC-1 PROTEIN"/>
    <property type="match status" value="1"/>
</dbReference>
<keyword evidence="1" id="KW-0175">Coiled coil</keyword>
<dbReference type="AlphaFoldDB" id="A0A195CB78"/>
<feature type="compositionally biased region" description="Basic and acidic residues" evidence="2">
    <location>
        <begin position="462"/>
        <end position="473"/>
    </location>
</feature>
<feature type="compositionally biased region" description="Polar residues" evidence="2">
    <location>
        <begin position="44"/>
        <end position="56"/>
    </location>
</feature>
<keyword evidence="3" id="KW-1133">Transmembrane helix</keyword>
<dbReference type="Proteomes" id="UP000078542">
    <property type="component" value="Unassembled WGS sequence"/>
</dbReference>
<dbReference type="PANTHER" id="PTHR23352:SF2">
    <property type="entry name" value="NEURAL PROLIFERATION DIFFERENTIATION AND CONTROL PROTEIN 1"/>
    <property type="match status" value="1"/>
</dbReference>
<accession>A0A195CB78</accession>
<feature type="region of interest" description="Disordered" evidence="2">
    <location>
        <begin position="27"/>
        <end position="56"/>
    </location>
</feature>
<evidence type="ECO:0000256" key="1">
    <source>
        <dbReference type="SAM" id="Coils"/>
    </source>
</evidence>
<evidence type="ECO:0000313" key="5">
    <source>
        <dbReference type="Proteomes" id="UP000078542"/>
    </source>
</evidence>